<protein>
    <submittedName>
        <fullName evidence="2">14417_t:CDS:1</fullName>
    </submittedName>
</protein>
<accession>A0A9N9JFR5</accession>
<keyword evidence="3" id="KW-1185">Reference proteome</keyword>
<organism evidence="2 3">
    <name type="scientific">Ambispora leptoticha</name>
    <dbReference type="NCBI Taxonomy" id="144679"/>
    <lineage>
        <taxon>Eukaryota</taxon>
        <taxon>Fungi</taxon>
        <taxon>Fungi incertae sedis</taxon>
        <taxon>Mucoromycota</taxon>
        <taxon>Glomeromycotina</taxon>
        <taxon>Glomeromycetes</taxon>
        <taxon>Archaeosporales</taxon>
        <taxon>Ambisporaceae</taxon>
        <taxon>Ambispora</taxon>
    </lineage>
</organism>
<dbReference type="AlphaFoldDB" id="A0A9N9JFR5"/>
<comment type="caution">
    <text evidence="2">The sequence shown here is derived from an EMBL/GenBank/DDBJ whole genome shotgun (WGS) entry which is preliminary data.</text>
</comment>
<feature type="compositionally biased region" description="Low complexity" evidence="1">
    <location>
        <begin position="15"/>
        <end position="27"/>
    </location>
</feature>
<gene>
    <name evidence="2" type="ORF">ALEPTO_LOCUS14530</name>
</gene>
<feature type="non-terminal residue" evidence="2">
    <location>
        <position position="62"/>
    </location>
</feature>
<reference evidence="2" key="1">
    <citation type="submission" date="2021-06" db="EMBL/GenBank/DDBJ databases">
        <authorList>
            <person name="Kallberg Y."/>
            <person name="Tangrot J."/>
            <person name="Rosling A."/>
        </authorList>
    </citation>
    <scope>NUCLEOTIDE SEQUENCE</scope>
    <source>
        <strain evidence="2">FL130A</strain>
    </source>
</reference>
<name>A0A9N9JFR5_9GLOM</name>
<feature type="region of interest" description="Disordered" evidence="1">
    <location>
        <begin position="1"/>
        <end position="39"/>
    </location>
</feature>
<proteinExistence type="predicted"/>
<feature type="non-terminal residue" evidence="2">
    <location>
        <position position="1"/>
    </location>
</feature>
<dbReference type="EMBL" id="CAJVPS010057178">
    <property type="protein sequence ID" value="CAG8778346.1"/>
    <property type="molecule type" value="Genomic_DNA"/>
</dbReference>
<dbReference type="Proteomes" id="UP000789508">
    <property type="component" value="Unassembled WGS sequence"/>
</dbReference>
<evidence type="ECO:0000313" key="2">
    <source>
        <dbReference type="EMBL" id="CAG8778346.1"/>
    </source>
</evidence>
<evidence type="ECO:0000256" key="1">
    <source>
        <dbReference type="SAM" id="MobiDB-lite"/>
    </source>
</evidence>
<sequence>DTPLKTRKNPSMAPNVVSKVTNSTTSTQELTHNKNYEPNVSKNGTCTHITNQIITSNLPTKW</sequence>
<evidence type="ECO:0000313" key="3">
    <source>
        <dbReference type="Proteomes" id="UP000789508"/>
    </source>
</evidence>